<evidence type="ECO:0000256" key="9">
    <source>
        <dbReference type="ARBA" id="ARBA00040502"/>
    </source>
</evidence>
<evidence type="ECO:0000256" key="1">
    <source>
        <dbReference type="ARBA" id="ARBA00022694"/>
    </source>
</evidence>
<evidence type="ECO:0000256" key="6">
    <source>
        <dbReference type="ARBA" id="ARBA00037784"/>
    </source>
</evidence>
<keyword evidence="14" id="KW-1185">Reference proteome</keyword>
<evidence type="ECO:0000256" key="12">
    <source>
        <dbReference type="SAM" id="MobiDB-lite"/>
    </source>
</evidence>
<dbReference type="InterPro" id="IPR002466">
    <property type="entry name" value="A_deamin"/>
</dbReference>
<evidence type="ECO:0000256" key="5">
    <source>
        <dbReference type="ARBA" id="ARBA00037026"/>
    </source>
</evidence>
<comment type="catalytic activity">
    <reaction evidence="11">
        <text>adenosine(37) in tRNA(Ala) + H2O + H(+) = inosine(37) in tRNA(Ala) + NH4(+)</text>
        <dbReference type="Rhea" id="RHEA:50968"/>
        <dbReference type="Rhea" id="RHEA-COMP:12855"/>
        <dbReference type="Rhea" id="RHEA-COMP:12856"/>
        <dbReference type="ChEBI" id="CHEBI:15377"/>
        <dbReference type="ChEBI" id="CHEBI:15378"/>
        <dbReference type="ChEBI" id="CHEBI:28938"/>
        <dbReference type="ChEBI" id="CHEBI:74411"/>
        <dbReference type="ChEBI" id="CHEBI:82852"/>
        <dbReference type="EC" id="3.5.4.34"/>
    </reaction>
</comment>
<accession>A0AAJ7TER4</accession>
<comment type="similarity">
    <text evidence="7">Belongs to the ADAT1 family.</text>
</comment>
<evidence type="ECO:0000256" key="10">
    <source>
        <dbReference type="ARBA" id="ARBA00041760"/>
    </source>
</evidence>
<gene>
    <name evidence="15" type="primary">ADAT1</name>
</gene>
<dbReference type="Proteomes" id="UP001318040">
    <property type="component" value="Chromosome 25"/>
</dbReference>
<feature type="compositionally biased region" description="Basic and acidic residues" evidence="12">
    <location>
        <begin position="234"/>
        <end position="253"/>
    </location>
</feature>
<evidence type="ECO:0000313" key="15">
    <source>
        <dbReference type="RefSeq" id="XP_032816519.1"/>
    </source>
</evidence>
<evidence type="ECO:0000256" key="3">
    <source>
        <dbReference type="ARBA" id="ARBA00022801"/>
    </source>
</evidence>
<keyword evidence="1" id="KW-0819">tRNA processing</keyword>
<dbReference type="Pfam" id="PF02137">
    <property type="entry name" value="A_deamin"/>
    <property type="match status" value="1"/>
</dbReference>
<keyword evidence="4" id="KW-0862">Zinc</keyword>
<dbReference type="GO" id="GO:0008033">
    <property type="term" value="P:tRNA processing"/>
    <property type="evidence" value="ECO:0007669"/>
    <property type="project" value="UniProtKB-KW"/>
</dbReference>
<dbReference type="RefSeq" id="XP_032816519.1">
    <property type="nucleotide sequence ID" value="XM_032960628.1"/>
</dbReference>
<dbReference type="GO" id="GO:0046872">
    <property type="term" value="F:metal ion binding"/>
    <property type="evidence" value="ECO:0007669"/>
    <property type="project" value="UniProtKB-KW"/>
</dbReference>
<dbReference type="PANTHER" id="PTHR46516:SF1">
    <property type="entry name" value="TRNA-SPECIFIC ADENOSINE DEAMINASE 1"/>
    <property type="match status" value="1"/>
</dbReference>
<dbReference type="PROSITE" id="PS50141">
    <property type="entry name" value="A_DEAMIN_EDITASE"/>
    <property type="match status" value="1"/>
</dbReference>
<keyword evidence="3" id="KW-0378">Hydrolase</keyword>
<dbReference type="EC" id="3.5.4.34" evidence="8"/>
<dbReference type="GO" id="GO:0003723">
    <property type="term" value="F:RNA binding"/>
    <property type="evidence" value="ECO:0007669"/>
    <property type="project" value="InterPro"/>
</dbReference>
<feature type="compositionally biased region" description="Polar residues" evidence="12">
    <location>
        <begin position="216"/>
        <end position="229"/>
    </location>
</feature>
<dbReference type="GO" id="GO:0043829">
    <property type="term" value="F:tRNA-specific adenosine-37 deaminase activity"/>
    <property type="evidence" value="ECO:0007669"/>
    <property type="project" value="UniProtKB-EC"/>
</dbReference>
<evidence type="ECO:0000259" key="13">
    <source>
        <dbReference type="PROSITE" id="PS50141"/>
    </source>
</evidence>
<dbReference type="SMART" id="SM00552">
    <property type="entry name" value="ADEAMc"/>
    <property type="match status" value="1"/>
</dbReference>
<feature type="region of interest" description="Disordered" evidence="12">
    <location>
        <begin position="215"/>
        <end position="257"/>
    </location>
</feature>
<protein>
    <recommendedName>
        <fullName evidence="9">tRNA-specific adenosine deaminase 1</fullName>
        <ecNumber evidence="8">3.5.4.34</ecNumber>
    </recommendedName>
    <alternativeName>
        <fullName evidence="10">tRNA-specific adenosine-37 deaminase</fullName>
    </alternativeName>
</protein>
<evidence type="ECO:0000256" key="7">
    <source>
        <dbReference type="ARBA" id="ARBA00038326"/>
    </source>
</evidence>
<evidence type="ECO:0000313" key="14">
    <source>
        <dbReference type="Proteomes" id="UP001318040"/>
    </source>
</evidence>
<dbReference type="AlphaFoldDB" id="A0AAJ7TER4"/>
<organism evidence="14 15">
    <name type="scientific">Petromyzon marinus</name>
    <name type="common">Sea lamprey</name>
    <dbReference type="NCBI Taxonomy" id="7757"/>
    <lineage>
        <taxon>Eukaryota</taxon>
        <taxon>Metazoa</taxon>
        <taxon>Chordata</taxon>
        <taxon>Craniata</taxon>
        <taxon>Vertebrata</taxon>
        <taxon>Cyclostomata</taxon>
        <taxon>Hyperoartia</taxon>
        <taxon>Petromyzontiformes</taxon>
        <taxon>Petromyzontidae</taxon>
        <taxon>Petromyzon</taxon>
    </lineage>
</organism>
<comment type="function">
    <text evidence="6">Specifically deaminates adenosine-37 to inosine in tRNA-Ala.</text>
</comment>
<dbReference type="PANTHER" id="PTHR46516">
    <property type="entry name" value="TRNA-SPECIFIC ADENOSINE DEAMINASE 1"/>
    <property type="match status" value="1"/>
</dbReference>
<dbReference type="CTD" id="23536"/>
<evidence type="ECO:0000256" key="2">
    <source>
        <dbReference type="ARBA" id="ARBA00022723"/>
    </source>
</evidence>
<dbReference type="KEGG" id="pmrn:116945933"/>
<reference evidence="15" key="1">
    <citation type="submission" date="2025-08" db="UniProtKB">
        <authorList>
            <consortium name="RefSeq"/>
        </authorList>
    </citation>
    <scope>IDENTIFICATION</scope>
    <source>
        <tissue evidence="15">Sperm</tissue>
    </source>
</reference>
<keyword evidence="2" id="KW-0479">Metal-binding</keyword>
<feature type="domain" description="A to I editase" evidence="13">
    <location>
        <begin position="114"/>
        <end position="548"/>
    </location>
</feature>
<sequence length="549" mass="59742">MGMKRVGVNARGSHIDAAAMLAGPRTATLLPTRNVLIAISSSLPIPRDLFAVKSGELMPLEDDVTALCHAHYAKALPRTGKPERGREWTLLAAVLLRRGPTAPGRSDARLEVVSMGTGSKCVGRSSMSKAGDVLNDSHAEVIARRGFLRYLYHEVRLALTGGESAVFTPCPDTGKCILHPGASFVFYTSHTPCGDASIVPMDEETWTQLRLKRYPTPTSDTPTVMPVQSESDDQDPRSKRDIEFSHSGKRKTDTITASLPSKIQKVDSVASSTAAQVPPQNDIRDTSVQNGPPVLSVLDVHRTGAKCAPGEDGDPLAPGLHYHHEGALRLKPGRGEPTLSMSCSDKLARWAVLGCQGALLSHFLVAPVRLETIVVGRCPYSHAAMDRAIVGRWGSAECTTAGFGVRDVVLLQSRLEFESSRARVEATAPPDGKARIGPCASAVSWCSVPSVPLEVSVNGHRQGVTKKMLGTPKARCKICKLELFNEFKNLKDSIPKDKLPESLRDSEGKLHSYWDYKQAAMDYQTAWVELRRKVFCTWVSSPREYLDFT</sequence>
<evidence type="ECO:0000256" key="8">
    <source>
        <dbReference type="ARBA" id="ARBA00038940"/>
    </source>
</evidence>
<proteinExistence type="inferred from homology"/>
<evidence type="ECO:0000256" key="4">
    <source>
        <dbReference type="ARBA" id="ARBA00022833"/>
    </source>
</evidence>
<evidence type="ECO:0000256" key="11">
    <source>
        <dbReference type="ARBA" id="ARBA00047635"/>
    </source>
</evidence>
<comment type="cofactor">
    <cofactor evidence="5">
        <name>1D-myo-inositol hexakisphosphate</name>
        <dbReference type="ChEBI" id="CHEBI:58130"/>
    </cofactor>
</comment>
<name>A0AAJ7TER4_PETMA</name>